<dbReference type="GO" id="GO:0031469">
    <property type="term" value="C:bacterial microcompartment"/>
    <property type="evidence" value="ECO:0007669"/>
    <property type="project" value="UniProtKB-SubCell"/>
</dbReference>
<feature type="compositionally biased region" description="Basic and acidic residues" evidence="4">
    <location>
        <begin position="152"/>
        <end position="176"/>
    </location>
</feature>
<dbReference type="PANTHER" id="PTHR33941">
    <property type="entry name" value="PROPANEDIOL UTILIZATION PROTEIN PDUA"/>
    <property type="match status" value="1"/>
</dbReference>
<dbReference type="AlphaFoldDB" id="A0A383RA99"/>
<evidence type="ECO:0000313" key="7">
    <source>
        <dbReference type="Proteomes" id="UP000304148"/>
    </source>
</evidence>
<dbReference type="CDD" id="cd07045">
    <property type="entry name" value="BMC_CcmK_like"/>
    <property type="match status" value="1"/>
</dbReference>
<evidence type="ECO:0000256" key="4">
    <source>
        <dbReference type="SAM" id="MobiDB-lite"/>
    </source>
</evidence>
<dbReference type="PANTHER" id="PTHR33941:SF11">
    <property type="entry name" value="BACTERIAL MICROCOMPARTMENT SHELL PROTEIN PDUJ"/>
    <property type="match status" value="1"/>
</dbReference>
<feature type="compositionally biased region" description="Polar residues" evidence="4">
    <location>
        <begin position="233"/>
        <end position="250"/>
    </location>
</feature>
<feature type="domain" description="BMC" evidence="5">
    <location>
        <begin position="5"/>
        <end position="89"/>
    </location>
</feature>
<dbReference type="SMART" id="SM00877">
    <property type="entry name" value="BMC"/>
    <property type="match status" value="1"/>
</dbReference>
<dbReference type="InterPro" id="IPR000249">
    <property type="entry name" value="BMC_dom"/>
</dbReference>
<dbReference type="EMBL" id="LS992241">
    <property type="protein sequence ID" value="SYX83256.1"/>
    <property type="molecule type" value="Genomic_DNA"/>
</dbReference>
<dbReference type="PROSITE" id="PS51930">
    <property type="entry name" value="BMC_2"/>
    <property type="match status" value="1"/>
</dbReference>
<feature type="compositionally biased region" description="Low complexity" evidence="4">
    <location>
        <begin position="259"/>
        <end position="274"/>
    </location>
</feature>
<evidence type="ECO:0000313" key="6">
    <source>
        <dbReference type="EMBL" id="SYX83256.1"/>
    </source>
</evidence>
<dbReference type="InterPro" id="IPR037233">
    <property type="entry name" value="CcmK-like_sf"/>
</dbReference>
<evidence type="ECO:0000256" key="3">
    <source>
        <dbReference type="PROSITE-ProRule" id="PRU01278"/>
    </source>
</evidence>
<gene>
    <name evidence="6" type="ORF">PBLR_11678</name>
</gene>
<comment type="similarity">
    <text evidence="3">Belongs to the bacterial microcompartments protein family.</text>
</comment>
<feature type="region of interest" description="Disordered" evidence="4">
    <location>
        <begin position="151"/>
        <end position="192"/>
    </location>
</feature>
<dbReference type="Pfam" id="PF00936">
    <property type="entry name" value="BMC"/>
    <property type="match status" value="1"/>
</dbReference>
<reference evidence="7" key="1">
    <citation type="submission" date="2018-08" db="EMBL/GenBank/DDBJ databases">
        <authorList>
            <person name="Chevrot R."/>
        </authorList>
    </citation>
    <scope>NUCLEOTIDE SEQUENCE [LARGE SCALE GENOMIC DNA]</scope>
</reference>
<feature type="compositionally biased region" description="Polar residues" evidence="4">
    <location>
        <begin position="102"/>
        <end position="115"/>
    </location>
</feature>
<evidence type="ECO:0000259" key="5">
    <source>
        <dbReference type="PROSITE" id="PS51930"/>
    </source>
</evidence>
<name>A0A383RA99_PAEAL</name>
<proteinExistence type="inferred from homology"/>
<evidence type="ECO:0000256" key="1">
    <source>
        <dbReference type="ARBA" id="ARBA00024322"/>
    </source>
</evidence>
<dbReference type="InterPro" id="IPR044872">
    <property type="entry name" value="CcmK/CsoS1_BMC"/>
</dbReference>
<evidence type="ECO:0000256" key="2">
    <source>
        <dbReference type="ARBA" id="ARBA00024446"/>
    </source>
</evidence>
<dbReference type="InterPro" id="IPR050575">
    <property type="entry name" value="BMC_shell"/>
</dbReference>
<feature type="region of interest" description="Disordered" evidence="4">
    <location>
        <begin position="88"/>
        <end position="119"/>
    </location>
</feature>
<dbReference type="Gene3D" id="3.30.70.1710">
    <property type="match status" value="1"/>
</dbReference>
<protein>
    <submittedName>
        <fullName evidence="6">Putative carboxysome structural protein</fullName>
    </submittedName>
</protein>
<dbReference type="SUPFAM" id="SSF143414">
    <property type="entry name" value="CcmK-like"/>
    <property type="match status" value="1"/>
</dbReference>
<accession>A0A383RA99</accession>
<dbReference type="Proteomes" id="UP000304148">
    <property type="component" value="Chromosome"/>
</dbReference>
<organism evidence="6 7">
    <name type="scientific">Paenibacillus alvei</name>
    <name type="common">Bacillus alvei</name>
    <dbReference type="NCBI Taxonomy" id="44250"/>
    <lineage>
        <taxon>Bacteria</taxon>
        <taxon>Bacillati</taxon>
        <taxon>Bacillota</taxon>
        <taxon>Bacilli</taxon>
        <taxon>Bacillales</taxon>
        <taxon>Paenibacillaceae</taxon>
        <taxon>Paenibacillus</taxon>
    </lineage>
</organism>
<keyword evidence="2" id="KW-1283">Bacterial microcompartment</keyword>
<feature type="region of interest" description="Disordered" evidence="4">
    <location>
        <begin position="219"/>
        <end position="310"/>
    </location>
</feature>
<comment type="subcellular location">
    <subcellularLocation>
        <location evidence="1">Bacterial microcompartment</location>
    </subcellularLocation>
</comment>
<sequence>MRNSALGLVEVRGYLGAVAAADAALKAASVTCIGVEIINGGLVTVKLDGDVGAVQAAVEAGAELAKQLDVLVTRHVIARMHEETAAMVATPDTPDDEGDNHCQVQESDSTSQNEQGEAELVSEIAAEHDAAIDTKEAKDVANKFAATSINEADEKNSRGEKHDDSDEVSKSLKLESTEGNDNAAAATGQERIPAITDSVNAIQADEAPAVEDAIRKEETVAKSEQVAAPKVSQAKSESTAARASNSTVGSKPNAGITKTVQAAVTTASNTTSTVGDKQKHAGTGNGGAARVKPVPSPAAKRSKSTKKASS</sequence>
<feature type="compositionally biased region" description="Basic residues" evidence="4">
    <location>
        <begin position="300"/>
        <end position="310"/>
    </location>
</feature>